<gene>
    <name evidence="2" type="ORF">BRAN1462_LOCUS49233</name>
</gene>
<sequence>MKIKTSMSVAVLWDADWRKIIKSKGHNFQILGLFPIGLIPIGLNLVQILDRGAADVLVAIVPGGPFQSKHCMLCMLRNAVGELAQEGGRLQAGLHVKYTCC</sequence>
<organism evidence="2">
    <name type="scientific">Zooxanthella nutricula</name>
    <dbReference type="NCBI Taxonomy" id="1333877"/>
    <lineage>
        <taxon>Eukaryota</taxon>
        <taxon>Sar</taxon>
        <taxon>Alveolata</taxon>
        <taxon>Dinophyceae</taxon>
        <taxon>Peridiniales</taxon>
        <taxon>Peridiniales incertae sedis</taxon>
        <taxon>Zooxanthella</taxon>
    </lineage>
</organism>
<feature type="transmembrane region" description="Helical" evidence="1">
    <location>
        <begin position="28"/>
        <end position="49"/>
    </location>
</feature>
<evidence type="ECO:0000256" key="1">
    <source>
        <dbReference type="SAM" id="Phobius"/>
    </source>
</evidence>
<keyword evidence="1" id="KW-1133">Transmembrane helix</keyword>
<proteinExistence type="predicted"/>
<reference evidence="2" key="1">
    <citation type="submission" date="2021-01" db="EMBL/GenBank/DDBJ databases">
        <authorList>
            <person name="Corre E."/>
            <person name="Pelletier E."/>
            <person name="Niang G."/>
            <person name="Scheremetjew M."/>
            <person name="Finn R."/>
            <person name="Kale V."/>
            <person name="Holt S."/>
            <person name="Cochrane G."/>
            <person name="Meng A."/>
            <person name="Brown T."/>
            <person name="Cohen L."/>
        </authorList>
    </citation>
    <scope>NUCLEOTIDE SEQUENCE</scope>
    <source>
        <strain evidence="2">RCC3387</strain>
    </source>
</reference>
<evidence type="ECO:0000313" key="2">
    <source>
        <dbReference type="EMBL" id="CAD9629170.1"/>
    </source>
</evidence>
<dbReference type="EMBL" id="HBGW01077445">
    <property type="protein sequence ID" value="CAD9629170.1"/>
    <property type="molecule type" value="Transcribed_RNA"/>
</dbReference>
<name>A0A7S2M9F1_9DINO</name>
<keyword evidence="1" id="KW-0812">Transmembrane</keyword>
<dbReference type="AlphaFoldDB" id="A0A7S2M9F1"/>
<keyword evidence="1" id="KW-0472">Membrane</keyword>
<protein>
    <submittedName>
        <fullName evidence="2">Uncharacterized protein</fullName>
    </submittedName>
</protein>
<accession>A0A7S2M9F1</accession>